<evidence type="ECO:0000313" key="3">
    <source>
        <dbReference type="Proteomes" id="UP000247565"/>
    </source>
</evidence>
<comment type="similarity">
    <text evidence="1">Belongs to the UPF0260 family.</text>
</comment>
<sequence>MVTDRYWENLSLQEMNKEQWEALCDRCGRCCLHKLRDDDKNEIYYTNVACWLLDIKTGQCSDYCHRKIRIPDCIQLTRKNLSRIDWLPSTCAYRLIAEGKTLYPWHYLIAGNFEAMHKAGISVRGKVVSEHDAGELEDYIVEWID</sequence>
<dbReference type="EMBL" id="QGLT01000003">
    <property type="protein sequence ID" value="PXZ00171.1"/>
    <property type="molecule type" value="Genomic_DNA"/>
</dbReference>
<comment type="caution">
    <text evidence="2">The sequence shown here is derived from an EMBL/GenBank/DDBJ whole genome shotgun (WGS) entry which is preliminary data.</text>
</comment>
<dbReference type="AlphaFoldDB" id="A0A318N1E9"/>
<dbReference type="PIRSF" id="PIRSF006173">
    <property type="entry name" value="UCP006173"/>
    <property type="match status" value="1"/>
</dbReference>
<dbReference type="InterPro" id="IPR005358">
    <property type="entry name" value="Puta_zinc/iron-chelating_dom"/>
</dbReference>
<gene>
    <name evidence="2" type="ORF">DK869_05915</name>
</gene>
<dbReference type="OrthoDB" id="9786855at2"/>
<keyword evidence="3" id="KW-1185">Reference proteome</keyword>
<dbReference type="PANTHER" id="PTHR37421:SF1">
    <property type="entry name" value="UPF0260 PROTEIN YCGN"/>
    <property type="match status" value="1"/>
</dbReference>
<proteinExistence type="inferred from homology"/>
<name>A0A318N1E9_9PROT</name>
<evidence type="ECO:0000256" key="1">
    <source>
        <dbReference type="HAMAP-Rule" id="MF_00676"/>
    </source>
</evidence>
<dbReference type="RefSeq" id="WP_110439094.1">
    <property type="nucleotide sequence ID" value="NZ_CP046393.1"/>
</dbReference>
<evidence type="ECO:0000313" key="2">
    <source>
        <dbReference type="EMBL" id="PXZ00171.1"/>
    </source>
</evidence>
<dbReference type="InterPro" id="IPR008228">
    <property type="entry name" value="UCP006173"/>
</dbReference>
<reference evidence="2 3" key="1">
    <citation type="submission" date="2018-05" db="EMBL/GenBank/DDBJ databases">
        <title>Reference genomes for bee gut microbiota database.</title>
        <authorList>
            <person name="Ellegaard K.M."/>
        </authorList>
    </citation>
    <scope>NUCLEOTIDE SEQUENCE [LARGE SCALE GENOMIC DNA]</scope>
    <source>
        <strain evidence="2 3">ESL0284</strain>
    </source>
</reference>
<dbReference type="NCBIfam" id="NF003507">
    <property type="entry name" value="PRK05170.2-5"/>
    <property type="match status" value="1"/>
</dbReference>
<dbReference type="PANTHER" id="PTHR37421">
    <property type="entry name" value="UPF0260 PROTEIN YCGN"/>
    <property type="match status" value="1"/>
</dbReference>
<accession>A0A318N1E9</accession>
<dbReference type="Pfam" id="PF03692">
    <property type="entry name" value="CxxCxxCC"/>
    <property type="match status" value="1"/>
</dbReference>
<dbReference type="NCBIfam" id="NF003501">
    <property type="entry name" value="PRK05170.1-5"/>
    <property type="match status" value="1"/>
</dbReference>
<dbReference type="Proteomes" id="UP000247565">
    <property type="component" value="Unassembled WGS sequence"/>
</dbReference>
<dbReference type="HAMAP" id="MF_00676">
    <property type="entry name" value="UPF0260"/>
    <property type="match status" value="1"/>
</dbReference>
<protein>
    <recommendedName>
        <fullName evidence="1">UPF0260 protein DK869_05915</fullName>
    </recommendedName>
</protein>
<organism evidence="2 3">
    <name type="scientific">Commensalibacter melissae</name>
    <dbReference type="NCBI Taxonomy" id="2070537"/>
    <lineage>
        <taxon>Bacteria</taxon>
        <taxon>Pseudomonadati</taxon>
        <taxon>Pseudomonadota</taxon>
        <taxon>Alphaproteobacteria</taxon>
        <taxon>Acetobacterales</taxon>
        <taxon>Acetobacteraceae</taxon>
    </lineage>
</organism>